<keyword evidence="1" id="KW-0472">Membrane</keyword>
<gene>
    <name evidence="2" type="ORF">FHS94_003323</name>
</gene>
<dbReference type="Proteomes" id="UP000546200">
    <property type="component" value="Unassembled WGS sequence"/>
</dbReference>
<sequence>MVAISNTVWTAIAGFSLLSGWDDASSFQILIASGPFMMLSLFGVSARRPWIVGLCVTVAFWAYYTYVTSRPYDGGGANIGLGILMMVSPVPIAGACLLSLLTLTDGRSADEMASGR</sequence>
<name>A0A7W9BFY0_9SPHN</name>
<keyword evidence="1" id="KW-1133">Transmembrane helix</keyword>
<dbReference type="AlphaFoldDB" id="A0A7W9BFY0"/>
<keyword evidence="1" id="KW-0812">Transmembrane</keyword>
<comment type="caution">
    <text evidence="2">The sequence shown here is derived from an EMBL/GenBank/DDBJ whole genome shotgun (WGS) entry which is preliminary data.</text>
</comment>
<accession>A0A7W9BFY0</accession>
<evidence type="ECO:0000256" key="1">
    <source>
        <dbReference type="SAM" id="Phobius"/>
    </source>
</evidence>
<keyword evidence="3" id="KW-1185">Reference proteome</keyword>
<feature type="transmembrane region" description="Helical" evidence="1">
    <location>
        <begin position="79"/>
        <end position="103"/>
    </location>
</feature>
<dbReference type="EMBL" id="JACIJK010000011">
    <property type="protein sequence ID" value="MBB5716457.1"/>
    <property type="molecule type" value="Genomic_DNA"/>
</dbReference>
<protein>
    <submittedName>
        <fullName evidence="2">Uncharacterized protein</fullName>
    </submittedName>
</protein>
<feature type="transmembrane region" description="Helical" evidence="1">
    <location>
        <begin position="50"/>
        <end position="67"/>
    </location>
</feature>
<proteinExistence type="predicted"/>
<reference evidence="2 3" key="1">
    <citation type="submission" date="2020-08" db="EMBL/GenBank/DDBJ databases">
        <title>Genomic Encyclopedia of Type Strains, Phase IV (KMG-IV): sequencing the most valuable type-strain genomes for metagenomic binning, comparative biology and taxonomic classification.</title>
        <authorList>
            <person name="Goeker M."/>
        </authorList>
    </citation>
    <scope>NUCLEOTIDE SEQUENCE [LARGE SCALE GENOMIC DNA]</scope>
    <source>
        <strain evidence="2 3">DSM 100044</strain>
    </source>
</reference>
<organism evidence="2 3">
    <name type="scientific">Sphingomonas aerophila</name>
    <dbReference type="NCBI Taxonomy" id="1344948"/>
    <lineage>
        <taxon>Bacteria</taxon>
        <taxon>Pseudomonadati</taxon>
        <taxon>Pseudomonadota</taxon>
        <taxon>Alphaproteobacteria</taxon>
        <taxon>Sphingomonadales</taxon>
        <taxon>Sphingomonadaceae</taxon>
        <taxon>Sphingomonas</taxon>
    </lineage>
</organism>
<evidence type="ECO:0000313" key="2">
    <source>
        <dbReference type="EMBL" id="MBB5716457.1"/>
    </source>
</evidence>
<feature type="transmembrane region" description="Helical" evidence="1">
    <location>
        <begin position="25"/>
        <end position="43"/>
    </location>
</feature>
<evidence type="ECO:0000313" key="3">
    <source>
        <dbReference type="Proteomes" id="UP000546200"/>
    </source>
</evidence>